<feature type="compositionally biased region" description="Acidic residues" evidence="1">
    <location>
        <begin position="133"/>
        <end position="158"/>
    </location>
</feature>
<proteinExistence type="predicted"/>
<feature type="region of interest" description="Disordered" evidence="1">
    <location>
        <begin position="79"/>
        <end position="158"/>
    </location>
</feature>
<accession>A0A0B6ZJ82</accession>
<dbReference type="PANTHER" id="PTHR10699">
    <property type="entry name" value="NEUROMODULIN"/>
    <property type="match status" value="1"/>
</dbReference>
<dbReference type="Gene3D" id="1.20.5.190">
    <property type="match status" value="1"/>
</dbReference>
<dbReference type="InterPro" id="IPR000048">
    <property type="entry name" value="IQ_motif_EF-hand-BS"/>
</dbReference>
<dbReference type="AlphaFoldDB" id="A0A0B6ZJ82"/>
<reference evidence="2" key="1">
    <citation type="submission" date="2014-12" db="EMBL/GenBank/DDBJ databases">
        <title>Insight into the proteome of Arion vulgaris.</title>
        <authorList>
            <person name="Aradska J."/>
            <person name="Bulat T."/>
            <person name="Smidak R."/>
            <person name="Sarate P."/>
            <person name="Gangsoo J."/>
            <person name="Sialana F."/>
            <person name="Bilban M."/>
            <person name="Lubec G."/>
        </authorList>
    </citation>
    <scope>NUCLEOTIDE SEQUENCE</scope>
    <source>
        <tissue evidence="2">Skin</tissue>
    </source>
</reference>
<dbReference type="GO" id="GO:0005516">
    <property type="term" value="F:calmodulin binding"/>
    <property type="evidence" value="ECO:0007669"/>
    <property type="project" value="TreeGrafter"/>
</dbReference>
<evidence type="ECO:0000256" key="1">
    <source>
        <dbReference type="SAM" id="MobiDB-lite"/>
    </source>
</evidence>
<organism evidence="2">
    <name type="scientific">Arion vulgaris</name>
    <dbReference type="NCBI Taxonomy" id="1028688"/>
    <lineage>
        <taxon>Eukaryota</taxon>
        <taxon>Metazoa</taxon>
        <taxon>Spiralia</taxon>
        <taxon>Lophotrochozoa</taxon>
        <taxon>Mollusca</taxon>
        <taxon>Gastropoda</taxon>
        <taxon>Heterobranchia</taxon>
        <taxon>Euthyneura</taxon>
        <taxon>Panpulmonata</taxon>
        <taxon>Eupulmonata</taxon>
        <taxon>Stylommatophora</taxon>
        <taxon>Helicina</taxon>
        <taxon>Arionoidea</taxon>
        <taxon>Arionidae</taxon>
        <taxon>Arion</taxon>
    </lineage>
</organism>
<feature type="non-terminal residue" evidence="2">
    <location>
        <position position="1"/>
    </location>
</feature>
<feature type="compositionally biased region" description="Basic and acidic residues" evidence="1">
    <location>
        <begin position="120"/>
        <end position="132"/>
    </location>
</feature>
<name>A0A0B6ZJ82_9EUPU</name>
<dbReference type="Pfam" id="PF00612">
    <property type="entry name" value="IQ"/>
    <property type="match status" value="1"/>
</dbReference>
<dbReference type="EMBL" id="HACG01021708">
    <property type="protein sequence ID" value="CEK68573.1"/>
    <property type="molecule type" value="Transcribed_RNA"/>
</dbReference>
<sequence>NDKDDDVIDEVNKIEPVQDVEEVIDIDLTDPEVKKATIKLQAGFKSLKARKEMQRQEAELKAHVALTEENQVREELTIQDEIKQDDAVTGDADVLEETDAGQDDHPERVRAASIIQAGFREMKTRNENKDTQDNEPEDDNTQEEKQGDEEEEDPVSKN</sequence>
<evidence type="ECO:0000313" key="2">
    <source>
        <dbReference type="EMBL" id="CEK68573.1"/>
    </source>
</evidence>
<gene>
    <name evidence="2" type="primary">ORF66822</name>
</gene>
<dbReference type="PROSITE" id="PS50096">
    <property type="entry name" value="IQ"/>
    <property type="match status" value="2"/>
</dbReference>
<dbReference type="PANTHER" id="PTHR10699:SF11">
    <property type="entry name" value="IGLOO, ISOFORM A"/>
    <property type="match status" value="1"/>
</dbReference>
<protein>
    <submittedName>
        <fullName evidence="2">Uncharacterized protein</fullName>
    </submittedName>
</protein>